<comment type="caution">
    <text evidence="1">The sequence shown here is derived from an EMBL/GenBank/DDBJ whole genome shotgun (WGS) entry which is preliminary data.</text>
</comment>
<proteinExistence type="predicted"/>
<gene>
    <name evidence="1" type="ORF">HNR55_002066</name>
</gene>
<name>A0A841QG38_9PROT</name>
<protein>
    <submittedName>
        <fullName evidence="1">Phage gp46-like protein</fullName>
    </submittedName>
</protein>
<dbReference type="Pfam" id="PF07409">
    <property type="entry name" value="GP46"/>
    <property type="match status" value="1"/>
</dbReference>
<reference evidence="1 2" key="1">
    <citation type="submission" date="2020-08" db="EMBL/GenBank/DDBJ databases">
        <title>Genomic Encyclopedia of Type Strains, Phase IV (KMG-IV): sequencing the most valuable type-strain genomes for metagenomic binning, comparative biology and taxonomic classification.</title>
        <authorList>
            <person name="Goeker M."/>
        </authorList>
    </citation>
    <scope>NUCLEOTIDE SEQUENCE [LARGE SCALE GENOMIC DNA]</scope>
    <source>
        <strain evidence="1 2">DSM 4491</strain>
    </source>
</reference>
<organism evidence="1 2">
    <name type="scientific">Acetobacter lovaniensis</name>
    <dbReference type="NCBI Taxonomy" id="104100"/>
    <lineage>
        <taxon>Bacteria</taxon>
        <taxon>Pseudomonadati</taxon>
        <taxon>Pseudomonadota</taxon>
        <taxon>Alphaproteobacteria</taxon>
        <taxon>Acetobacterales</taxon>
        <taxon>Acetobacteraceae</taxon>
        <taxon>Acetobacter</taxon>
    </lineage>
</organism>
<dbReference type="InterPro" id="IPR010877">
    <property type="entry name" value="Phage_Mu_Gp46"/>
</dbReference>
<dbReference type="EMBL" id="JACHIE010000008">
    <property type="protein sequence ID" value="MBB6457470.1"/>
    <property type="molecule type" value="Genomic_DNA"/>
</dbReference>
<accession>A0A841QG38</accession>
<keyword evidence="2" id="KW-1185">Reference proteome</keyword>
<dbReference type="Proteomes" id="UP000578000">
    <property type="component" value="Unassembled WGS sequence"/>
</dbReference>
<dbReference type="AlphaFoldDB" id="A0A841QG38"/>
<evidence type="ECO:0000313" key="1">
    <source>
        <dbReference type="EMBL" id="MBB6457470.1"/>
    </source>
</evidence>
<sequence length="162" mass="17164">MTYVPYTNIAIGWSAAFGRCDVRVASKGNGRGSVVIDRTPASTFLIAMGSYRRARADDRIPGVLNGVAPGGLLAKRGWPGDGLRRDGRQTGCRLWLLEDAKQTEATRQAAIRYLDESIGQIATDHGHNYSVSATWTARGRLQASASAFGTIVSTPVVVGGGA</sequence>
<evidence type="ECO:0000313" key="2">
    <source>
        <dbReference type="Proteomes" id="UP000578000"/>
    </source>
</evidence>
<dbReference type="RefSeq" id="WP_166114965.1">
    <property type="nucleotide sequence ID" value="NZ_BAABDB010000036.1"/>
</dbReference>